<name>A0A699TRS9_TANCI</name>
<feature type="compositionally biased region" description="Basic and acidic residues" evidence="1">
    <location>
        <begin position="17"/>
        <end position="34"/>
    </location>
</feature>
<accession>A0A699TRS9</accession>
<reference evidence="2" key="1">
    <citation type="journal article" date="2019" name="Sci. Rep.">
        <title>Draft genome of Tanacetum cinerariifolium, the natural source of mosquito coil.</title>
        <authorList>
            <person name="Yamashiro T."/>
            <person name="Shiraishi A."/>
            <person name="Satake H."/>
            <person name="Nakayama K."/>
        </authorList>
    </citation>
    <scope>NUCLEOTIDE SEQUENCE</scope>
</reference>
<feature type="region of interest" description="Disordered" evidence="1">
    <location>
        <begin position="1"/>
        <end position="34"/>
    </location>
</feature>
<evidence type="ECO:0000313" key="2">
    <source>
        <dbReference type="EMBL" id="GFD10524.1"/>
    </source>
</evidence>
<protein>
    <submittedName>
        <fullName evidence="2">Uncharacterized protein</fullName>
    </submittedName>
</protein>
<evidence type="ECO:0000256" key="1">
    <source>
        <dbReference type="SAM" id="MobiDB-lite"/>
    </source>
</evidence>
<comment type="caution">
    <text evidence="2">The sequence shown here is derived from an EMBL/GenBank/DDBJ whole genome shotgun (WGS) entry which is preliminary data.</text>
</comment>
<dbReference type="EMBL" id="BKCJ011252870">
    <property type="protein sequence ID" value="GFD10524.1"/>
    <property type="molecule type" value="Genomic_DNA"/>
</dbReference>
<organism evidence="2">
    <name type="scientific">Tanacetum cinerariifolium</name>
    <name type="common">Dalmatian daisy</name>
    <name type="synonym">Chrysanthemum cinerariifolium</name>
    <dbReference type="NCBI Taxonomy" id="118510"/>
    <lineage>
        <taxon>Eukaryota</taxon>
        <taxon>Viridiplantae</taxon>
        <taxon>Streptophyta</taxon>
        <taxon>Embryophyta</taxon>
        <taxon>Tracheophyta</taxon>
        <taxon>Spermatophyta</taxon>
        <taxon>Magnoliopsida</taxon>
        <taxon>eudicotyledons</taxon>
        <taxon>Gunneridae</taxon>
        <taxon>Pentapetalae</taxon>
        <taxon>asterids</taxon>
        <taxon>campanulids</taxon>
        <taxon>Asterales</taxon>
        <taxon>Asteraceae</taxon>
        <taxon>Asteroideae</taxon>
        <taxon>Anthemideae</taxon>
        <taxon>Anthemidinae</taxon>
        <taxon>Tanacetum</taxon>
    </lineage>
</organism>
<feature type="non-terminal residue" evidence="2">
    <location>
        <position position="1"/>
    </location>
</feature>
<dbReference type="AlphaFoldDB" id="A0A699TRS9"/>
<sequence length="65" mass="7034">NRKEASKPSSSNFGSGDGHKDKNVRSPPVEMKKWDDCINASDTSNEEDAIIAYTSSFGGGNQLEE</sequence>
<proteinExistence type="predicted"/>
<gene>
    <name evidence="2" type="ORF">Tci_882493</name>
</gene>